<evidence type="ECO:0000313" key="5">
    <source>
        <dbReference type="Proteomes" id="UP000321954"/>
    </source>
</evidence>
<dbReference type="Pfam" id="PF06580">
    <property type="entry name" value="His_kinase"/>
    <property type="match status" value="1"/>
</dbReference>
<feature type="transmembrane region" description="Helical" evidence="1">
    <location>
        <begin position="119"/>
        <end position="141"/>
    </location>
</feature>
<keyword evidence="4" id="KW-0418">Kinase</keyword>
<feature type="transmembrane region" description="Helical" evidence="1">
    <location>
        <begin position="43"/>
        <end position="64"/>
    </location>
</feature>
<proteinExistence type="predicted"/>
<dbReference type="Proteomes" id="UP000321954">
    <property type="component" value="Chromosome"/>
</dbReference>
<feature type="transmembrane region" description="Helical" evidence="1">
    <location>
        <begin position="399"/>
        <end position="421"/>
    </location>
</feature>
<dbReference type="GO" id="GO:0000155">
    <property type="term" value="F:phosphorelay sensor kinase activity"/>
    <property type="evidence" value="ECO:0007669"/>
    <property type="project" value="InterPro"/>
</dbReference>
<dbReference type="OrthoDB" id="9809908at2"/>
<dbReference type="InterPro" id="IPR050640">
    <property type="entry name" value="Bact_2-comp_sensor_kinase"/>
</dbReference>
<reference evidence="4 5" key="1">
    <citation type="submission" date="2019-08" db="EMBL/GenBank/DDBJ databases">
        <title>Antarcticibacterium arcticum sp. nov., a bacterium isolated from marine sediment of the Canadian Beaufort Sea.</title>
        <authorList>
            <person name="Lee Y.M."/>
            <person name="Baek K."/>
            <person name="Lee D.-H."/>
            <person name="Shin S.C."/>
            <person name="Jin Y.K."/>
            <person name="Park Y."/>
        </authorList>
    </citation>
    <scope>NUCLEOTIDE SEQUENCE [LARGE SCALE GENOMIC DNA]</scope>
    <source>
        <strain evidence="4 5">PAMC 28998</strain>
    </source>
</reference>
<evidence type="ECO:0000259" key="2">
    <source>
        <dbReference type="Pfam" id="PF06580"/>
    </source>
</evidence>
<accession>A0A5B8YHT8</accession>
<dbReference type="KEGG" id="anp:FK178_07095"/>
<gene>
    <name evidence="4" type="ORF">FK178_07095</name>
</gene>
<feature type="transmembrane region" description="Helical" evidence="1">
    <location>
        <begin position="76"/>
        <end position="99"/>
    </location>
</feature>
<feature type="transmembrane region" description="Helical" evidence="1">
    <location>
        <begin position="372"/>
        <end position="393"/>
    </location>
</feature>
<name>A0A5B8YHT8_9FLAO</name>
<keyword evidence="1" id="KW-0472">Membrane</keyword>
<evidence type="ECO:0000256" key="1">
    <source>
        <dbReference type="SAM" id="Phobius"/>
    </source>
</evidence>
<feature type="domain" description="Signal transduction histidine kinase internal region" evidence="2">
    <location>
        <begin position="161"/>
        <end position="240"/>
    </location>
</feature>
<feature type="domain" description="2TM" evidence="3">
    <location>
        <begin position="361"/>
        <end position="434"/>
    </location>
</feature>
<dbReference type="AlphaFoldDB" id="A0A5B8YHT8"/>
<evidence type="ECO:0000313" key="4">
    <source>
        <dbReference type="EMBL" id="QED37502.1"/>
    </source>
</evidence>
<keyword evidence="5" id="KW-1185">Reference proteome</keyword>
<organism evidence="4 5">
    <name type="scientific">Antarcticibacterium arcticum</name>
    <dbReference type="NCBI Taxonomy" id="2585771"/>
    <lineage>
        <taxon>Bacteria</taxon>
        <taxon>Pseudomonadati</taxon>
        <taxon>Bacteroidota</taxon>
        <taxon>Flavobacteriia</taxon>
        <taxon>Flavobacteriales</taxon>
        <taxon>Flavobacteriaceae</taxon>
        <taxon>Antarcticibacterium</taxon>
    </lineage>
</organism>
<keyword evidence="1" id="KW-1133">Transmembrane helix</keyword>
<dbReference type="InterPro" id="IPR010559">
    <property type="entry name" value="Sig_transdc_His_kin_internal"/>
</dbReference>
<dbReference type="PANTHER" id="PTHR34220:SF7">
    <property type="entry name" value="SENSOR HISTIDINE KINASE YPDA"/>
    <property type="match status" value="1"/>
</dbReference>
<dbReference type="EMBL" id="CP042476">
    <property type="protein sequence ID" value="QED37502.1"/>
    <property type="molecule type" value="Genomic_DNA"/>
</dbReference>
<keyword evidence="1" id="KW-0812">Transmembrane</keyword>
<dbReference type="GO" id="GO:0016020">
    <property type="term" value="C:membrane"/>
    <property type="evidence" value="ECO:0007669"/>
    <property type="project" value="InterPro"/>
</dbReference>
<dbReference type="PANTHER" id="PTHR34220">
    <property type="entry name" value="SENSOR HISTIDINE KINASE YPDA"/>
    <property type="match status" value="1"/>
</dbReference>
<evidence type="ECO:0000259" key="3">
    <source>
        <dbReference type="Pfam" id="PF13239"/>
    </source>
</evidence>
<feature type="transmembrane region" description="Helical" evidence="1">
    <location>
        <begin position="7"/>
        <end position="28"/>
    </location>
</feature>
<protein>
    <submittedName>
        <fullName evidence="4">Histidine kinase</fullName>
    </submittedName>
</protein>
<dbReference type="InterPro" id="IPR025698">
    <property type="entry name" value="2TM_dom"/>
</dbReference>
<dbReference type="RefSeq" id="WP_146832750.1">
    <property type="nucleotide sequence ID" value="NZ_CP042476.1"/>
</dbReference>
<sequence length="445" mass="52095">MKGNLNIFFTGILIGFTLFIISLVFSVITQDTMVFNIDLLQELGLYILYSVPLTFVNGYFFNVINHRIAREKYKKFKFIFGLAGAVLFTLITLFIVRAIHKIVIEKNTYSEFLNSENSLFYFSALLVSLVITLFFHALYFYKELQEKKVKEQQVIAGTASAKFESLKNQIDPHFLFNSLNVLSSLIEENPDNAQKFTTSLSKVYRYVLEQKDKELVSVEEELAFARTYMNLLGMRFENSLFYEVPHELVNPEARVVPLSLQLLLENAIKHNIVSETRPLHIRIYEEGNYLVVENNFQKKEVLNPRRGVGLANIINRYHIVTNRKVVIDQNSKVFQVKLPILTQKISVMETILTTENNAYYKAKERVKEIKEFYGNLISYCIVIPILIFINYYTYWEFQWFWFPLFGWGLGLTIHGFSVFGYGSNWEERKIAELMAKEKQQNKTWK</sequence>
<keyword evidence="4" id="KW-0808">Transferase</keyword>
<dbReference type="Pfam" id="PF13239">
    <property type="entry name" value="2TM"/>
    <property type="match status" value="1"/>
</dbReference>